<dbReference type="InterPro" id="IPR025420">
    <property type="entry name" value="DUF4143"/>
</dbReference>
<dbReference type="Proteomes" id="UP000280444">
    <property type="component" value="Unassembled WGS sequence"/>
</dbReference>
<keyword evidence="2" id="KW-0547">Nucleotide-binding</keyword>
<dbReference type="EMBL" id="RQZF01000005">
    <property type="protein sequence ID" value="RRC95261.1"/>
    <property type="molecule type" value="Genomic_DNA"/>
</dbReference>
<dbReference type="GO" id="GO:0005524">
    <property type="term" value="F:ATP binding"/>
    <property type="evidence" value="ECO:0007669"/>
    <property type="project" value="UniProtKB-KW"/>
</dbReference>
<protein>
    <submittedName>
        <fullName evidence="2">ATP-binding protein</fullName>
    </submittedName>
</protein>
<evidence type="ECO:0000259" key="1">
    <source>
        <dbReference type="Pfam" id="PF13635"/>
    </source>
</evidence>
<organism evidence="2 3">
    <name type="scientific">Schaalia canis</name>
    <dbReference type="NCBI Taxonomy" id="100469"/>
    <lineage>
        <taxon>Bacteria</taxon>
        <taxon>Bacillati</taxon>
        <taxon>Actinomycetota</taxon>
        <taxon>Actinomycetes</taxon>
        <taxon>Actinomycetales</taxon>
        <taxon>Actinomycetaceae</taxon>
        <taxon>Schaalia</taxon>
    </lineage>
</organism>
<accession>A0A3P1SD80</accession>
<gene>
    <name evidence="2" type="ORF">EII11_06405</name>
</gene>
<reference evidence="2 3" key="1">
    <citation type="submission" date="2018-11" db="EMBL/GenBank/DDBJ databases">
        <title>Genomes From Bacteria Associated with the Canine Oral Cavity: a Test Case for Automated Genome-Based Taxonomic Assignment.</title>
        <authorList>
            <person name="Coil D.A."/>
            <person name="Jospin G."/>
            <person name="Darling A.E."/>
            <person name="Wallis C."/>
            <person name="Davis I.J."/>
            <person name="Harris S."/>
            <person name="Eisen J.A."/>
            <person name="Holcombe L.J."/>
            <person name="O'Flynn C."/>
        </authorList>
    </citation>
    <scope>NUCLEOTIDE SEQUENCE [LARGE SCALE GENOMIC DNA]</scope>
    <source>
        <strain evidence="2 3">OH770</strain>
    </source>
</reference>
<dbReference type="Pfam" id="PF13635">
    <property type="entry name" value="DUF4143"/>
    <property type="match status" value="1"/>
</dbReference>
<comment type="caution">
    <text evidence="2">The sequence shown here is derived from an EMBL/GenBank/DDBJ whole genome shotgun (WGS) entry which is preliminary data.</text>
</comment>
<sequence>MATRLVGVRREVDSSRDKGAFILTGSTAPSEDAARHSGAGRFARLRMSTMTFAETKHSTAEAFFNGLLDGQDILLAAPDFSVLEVIERMTQGGWPAYLNLSNEDARESIIDYAADVSAVDVRTPDRTFRDSTKVSTLLRSLSRGIGTEITVSTLAADTGLSRDTVRDYLDALSRIFIHVEQPAWSAHLRSTATLRKAPKRHLADPALAVALLRATPQQILRDLGFAGQLFESQVYHDICALMGRGALISHARDSVGCKVDLVVERGDGRWALIEVKLGSSDETIEEAAASLKRFERQLDFRGYEYPPELVVITATGPSYQRKDGVHVVAFTALTQ</sequence>
<name>A0A3P1SD80_9ACTO</name>
<evidence type="ECO:0000313" key="3">
    <source>
        <dbReference type="Proteomes" id="UP000280444"/>
    </source>
</evidence>
<evidence type="ECO:0000313" key="2">
    <source>
        <dbReference type="EMBL" id="RRC95261.1"/>
    </source>
</evidence>
<feature type="domain" description="DUF4143" evidence="1">
    <location>
        <begin position="123"/>
        <end position="277"/>
    </location>
</feature>
<keyword evidence="2" id="KW-0067">ATP-binding</keyword>
<dbReference type="PANTHER" id="PTHR43566:SF2">
    <property type="entry name" value="DUF4143 DOMAIN-CONTAINING PROTEIN"/>
    <property type="match status" value="1"/>
</dbReference>
<dbReference type="OrthoDB" id="128089at2"/>
<proteinExistence type="predicted"/>
<dbReference type="AlphaFoldDB" id="A0A3P1SD80"/>
<dbReference type="PANTHER" id="PTHR43566">
    <property type="entry name" value="CONSERVED PROTEIN"/>
    <property type="match status" value="1"/>
</dbReference>
<keyword evidence="3" id="KW-1185">Reference proteome</keyword>